<gene>
    <name evidence="1" type="ORF">BpHYR1_011904</name>
</gene>
<evidence type="ECO:0000313" key="2">
    <source>
        <dbReference type="Proteomes" id="UP000276133"/>
    </source>
</evidence>
<dbReference type="EMBL" id="REGN01000954">
    <property type="protein sequence ID" value="RNA37965.1"/>
    <property type="molecule type" value="Genomic_DNA"/>
</dbReference>
<organism evidence="1 2">
    <name type="scientific">Brachionus plicatilis</name>
    <name type="common">Marine rotifer</name>
    <name type="synonym">Brachionus muelleri</name>
    <dbReference type="NCBI Taxonomy" id="10195"/>
    <lineage>
        <taxon>Eukaryota</taxon>
        <taxon>Metazoa</taxon>
        <taxon>Spiralia</taxon>
        <taxon>Gnathifera</taxon>
        <taxon>Rotifera</taxon>
        <taxon>Eurotatoria</taxon>
        <taxon>Monogononta</taxon>
        <taxon>Pseudotrocha</taxon>
        <taxon>Ploima</taxon>
        <taxon>Brachionidae</taxon>
        <taxon>Brachionus</taxon>
    </lineage>
</organism>
<accession>A0A3M7SQI6</accession>
<sequence>MYFSFGGKIQLSLHHLYYSQIKLQKYKISGTLLLLYSLLYQSDFILCDDYIEKIEKFSYNFPH</sequence>
<comment type="caution">
    <text evidence="1">The sequence shown here is derived from an EMBL/GenBank/DDBJ whole genome shotgun (WGS) entry which is preliminary data.</text>
</comment>
<protein>
    <submittedName>
        <fullName evidence="1">Uncharacterized protein</fullName>
    </submittedName>
</protein>
<dbReference type="Proteomes" id="UP000276133">
    <property type="component" value="Unassembled WGS sequence"/>
</dbReference>
<evidence type="ECO:0000313" key="1">
    <source>
        <dbReference type="EMBL" id="RNA37965.1"/>
    </source>
</evidence>
<reference evidence="1 2" key="1">
    <citation type="journal article" date="2018" name="Sci. Rep.">
        <title>Genomic signatures of local adaptation to the degree of environmental predictability in rotifers.</title>
        <authorList>
            <person name="Franch-Gras L."/>
            <person name="Hahn C."/>
            <person name="Garcia-Roger E.M."/>
            <person name="Carmona M.J."/>
            <person name="Serra M."/>
            <person name="Gomez A."/>
        </authorList>
    </citation>
    <scope>NUCLEOTIDE SEQUENCE [LARGE SCALE GENOMIC DNA]</scope>
    <source>
        <strain evidence="1">HYR1</strain>
    </source>
</reference>
<dbReference type="AlphaFoldDB" id="A0A3M7SQI6"/>
<name>A0A3M7SQI6_BRAPC</name>
<proteinExistence type="predicted"/>
<keyword evidence="2" id="KW-1185">Reference proteome</keyword>